<sequence>MTKNRDDYKQLVESITAILQQLHQDVISNPDAAKSSEIFKEQCAEVHVCLSKMSSDLQLKFSPANVNVFGEVWSSGSLRDLISRYQKDIDDLRNNLILRVSIRTCLQVESMKANPASLMKEDEDDISEYRRYAIGDVRLIDQVHVSPKGCNMYTSRIHNCSEQKTVKLYLGTDAQKKWKEDFELISSIRHPHVQQLFGIIRSKSHPGLIFHEEMAFPIVIYRTTLDPIKHAIFNYILVSVFPFISSEANIVNISIWKFETLKVCFSLIIPGLPK</sequence>
<name>A0A5C3LPT7_9AGAR</name>
<reference evidence="1 2" key="1">
    <citation type="journal article" date="2019" name="Nat. Ecol. Evol.">
        <title>Megaphylogeny resolves global patterns of mushroom evolution.</title>
        <authorList>
            <person name="Varga T."/>
            <person name="Krizsan K."/>
            <person name="Foldi C."/>
            <person name="Dima B."/>
            <person name="Sanchez-Garcia M."/>
            <person name="Sanchez-Ramirez S."/>
            <person name="Szollosi G.J."/>
            <person name="Szarkandi J.G."/>
            <person name="Papp V."/>
            <person name="Albert L."/>
            <person name="Andreopoulos W."/>
            <person name="Angelini C."/>
            <person name="Antonin V."/>
            <person name="Barry K.W."/>
            <person name="Bougher N.L."/>
            <person name="Buchanan P."/>
            <person name="Buyck B."/>
            <person name="Bense V."/>
            <person name="Catcheside P."/>
            <person name="Chovatia M."/>
            <person name="Cooper J."/>
            <person name="Damon W."/>
            <person name="Desjardin D."/>
            <person name="Finy P."/>
            <person name="Geml J."/>
            <person name="Haridas S."/>
            <person name="Hughes K."/>
            <person name="Justo A."/>
            <person name="Karasinski D."/>
            <person name="Kautmanova I."/>
            <person name="Kiss B."/>
            <person name="Kocsube S."/>
            <person name="Kotiranta H."/>
            <person name="LaButti K.M."/>
            <person name="Lechner B.E."/>
            <person name="Liimatainen K."/>
            <person name="Lipzen A."/>
            <person name="Lukacs Z."/>
            <person name="Mihaltcheva S."/>
            <person name="Morgado L.N."/>
            <person name="Niskanen T."/>
            <person name="Noordeloos M.E."/>
            <person name="Ohm R.A."/>
            <person name="Ortiz-Santana B."/>
            <person name="Ovrebo C."/>
            <person name="Racz N."/>
            <person name="Riley R."/>
            <person name="Savchenko A."/>
            <person name="Shiryaev A."/>
            <person name="Soop K."/>
            <person name="Spirin V."/>
            <person name="Szebenyi C."/>
            <person name="Tomsovsky M."/>
            <person name="Tulloss R.E."/>
            <person name="Uehling J."/>
            <person name="Grigoriev I.V."/>
            <person name="Vagvolgyi C."/>
            <person name="Papp T."/>
            <person name="Martin F.M."/>
            <person name="Miettinen O."/>
            <person name="Hibbett D.S."/>
            <person name="Nagy L.G."/>
        </authorList>
    </citation>
    <scope>NUCLEOTIDE SEQUENCE [LARGE SCALE GENOMIC DNA]</scope>
    <source>
        <strain evidence="1 2">CBS 166.37</strain>
    </source>
</reference>
<evidence type="ECO:0000313" key="1">
    <source>
        <dbReference type="EMBL" id="TFK34772.1"/>
    </source>
</evidence>
<evidence type="ECO:0000313" key="2">
    <source>
        <dbReference type="Proteomes" id="UP000308652"/>
    </source>
</evidence>
<accession>A0A5C3LPT7</accession>
<protein>
    <submittedName>
        <fullName evidence="1">Uncharacterized protein</fullName>
    </submittedName>
</protein>
<keyword evidence="2" id="KW-1185">Reference proteome</keyword>
<dbReference type="OrthoDB" id="3017812at2759"/>
<proteinExistence type="predicted"/>
<gene>
    <name evidence="1" type="ORF">BDQ12DRAFT_338050</name>
</gene>
<dbReference type="AlphaFoldDB" id="A0A5C3LPT7"/>
<organism evidence="1 2">
    <name type="scientific">Crucibulum laeve</name>
    <dbReference type="NCBI Taxonomy" id="68775"/>
    <lineage>
        <taxon>Eukaryota</taxon>
        <taxon>Fungi</taxon>
        <taxon>Dikarya</taxon>
        <taxon>Basidiomycota</taxon>
        <taxon>Agaricomycotina</taxon>
        <taxon>Agaricomycetes</taxon>
        <taxon>Agaricomycetidae</taxon>
        <taxon>Agaricales</taxon>
        <taxon>Agaricineae</taxon>
        <taxon>Nidulariaceae</taxon>
        <taxon>Crucibulum</taxon>
    </lineage>
</organism>
<dbReference type="Proteomes" id="UP000308652">
    <property type="component" value="Unassembled WGS sequence"/>
</dbReference>
<dbReference type="EMBL" id="ML213628">
    <property type="protein sequence ID" value="TFK34772.1"/>
    <property type="molecule type" value="Genomic_DNA"/>
</dbReference>